<gene>
    <name evidence="6" type="ORF">CAUJ_LOCUS12855</name>
</gene>
<proteinExistence type="predicted"/>
<reference evidence="6" key="1">
    <citation type="submission" date="2020-10" db="EMBL/GenBank/DDBJ databases">
        <authorList>
            <person name="Kikuchi T."/>
        </authorList>
    </citation>
    <scope>NUCLEOTIDE SEQUENCE</scope>
    <source>
        <strain evidence="6">NKZ352</strain>
    </source>
</reference>
<evidence type="ECO:0000313" key="7">
    <source>
        <dbReference type="Proteomes" id="UP000835052"/>
    </source>
</evidence>
<dbReference type="InterPro" id="IPR019786">
    <property type="entry name" value="Zinc_finger_PHD-type_CS"/>
</dbReference>
<dbReference type="EMBL" id="CAJGYM010000082">
    <property type="protein sequence ID" value="CAD6196944.1"/>
    <property type="molecule type" value="Genomic_DNA"/>
</dbReference>
<evidence type="ECO:0000256" key="1">
    <source>
        <dbReference type="ARBA" id="ARBA00022723"/>
    </source>
</evidence>
<dbReference type="Pfam" id="PF00628">
    <property type="entry name" value="PHD"/>
    <property type="match status" value="1"/>
</dbReference>
<accession>A0A8S1HJV6</accession>
<evidence type="ECO:0000259" key="5">
    <source>
        <dbReference type="PROSITE" id="PS50016"/>
    </source>
</evidence>
<evidence type="ECO:0000256" key="2">
    <source>
        <dbReference type="ARBA" id="ARBA00022771"/>
    </source>
</evidence>
<dbReference type="GO" id="GO:0042393">
    <property type="term" value="F:histone binding"/>
    <property type="evidence" value="ECO:0007669"/>
    <property type="project" value="TreeGrafter"/>
</dbReference>
<comment type="caution">
    <text evidence="6">The sequence shown here is derived from an EMBL/GenBank/DDBJ whole genome shotgun (WGS) entry which is preliminary data.</text>
</comment>
<dbReference type="AlphaFoldDB" id="A0A8S1HJV6"/>
<dbReference type="PROSITE" id="PS01359">
    <property type="entry name" value="ZF_PHD_1"/>
    <property type="match status" value="1"/>
</dbReference>
<keyword evidence="1" id="KW-0479">Metal-binding</keyword>
<name>A0A8S1HJV6_9PELO</name>
<dbReference type="GO" id="GO:0090535">
    <property type="term" value="C:WICH complex"/>
    <property type="evidence" value="ECO:0007669"/>
    <property type="project" value="InterPro"/>
</dbReference>
<dbReference type="Gene3D" id="3.30.40.10">
    <property type="entry name" value="Zinc/RING finger domain, C3HC4 (zinc finger)"/>
    <property type="match status" value="1"/>
</dbReference>
<dbReference type="GO" id="GO:0140801">
    <property type="term" value="F:histone H2AXY142 kinase activity"/>
    <property type="evidence" value="ECO:0007669"/>
    <property type="project" value="InterPro"/>
</dbReference>
<dbReference type="SUPFAM" id="SSF57903">
    <property type="entry name" value="FYVE/PHD zinc finger"/>
    <property type="match status" value="1"/>
</dbReference>
<dbReference type="PANTHER" id="PTHR46802:SF1">
    <property type="entry name" value="TYROSINE-PROTEIN KINASE BAZ1B"/>
    <property type="match status" value="1"/>
</dbReference>
<protein>
    <recommendedName>
        <fullName evidence="5">PHD-type domain-containing protein</fullName>
    </recommendedName>
</protein>
<dbReference type="InterPro" id="IPR047174">
    <property type="entry name" value="BAZ1B"/>
</dbReference>
<dbReference type="GO" id="GO:0008270">
    <property type="term" value="F:zinc ion binding"/>
    <property type="evidence" value="ECO:0007669"/>
    <property type="project" value="UniProtKB-KW"/>
</dbReference>
<dbReference type="InterPro" id="IPR001965">
    <property type="entry name" value="Znf_PHD"/>
</dbReference>
<keyword evidence="3" id="KW-0862">Zinc</keyword>
<organism evidence="6 7">
    <name type="scientific">Caenorhabditis auriculariae</name>
    <dbReference type="NCBI Taxonomy" id="2777116"/>
    <lineage>
        <taxon>Eukaryota</taxon>
        <taxon>Metazoa</taxon>
        <taxon>Ecdysozoa</taxon>
        <taxon>Nematoda</taxon>
        <taxon>Chromadorea</taxon>
        <taxon>Rhabditida</taxon>
        <taxon>Rhabditina</taxon>
        <taxon>Rhabditomorpha</taxon>
        <taxon>Rhabditoidea</taxon>
        <taxon>Rhabditidae</taxon>
        <taxon>Peloderinae</taxon>
        <taxon>Caenorhabditis</taxon>
    </lineage>
</organism>
<evidence type="ECO:0000256" key="4">
    <source>
        <dbReference type="PROSITE-ProRule" id="PRU00146"/>
    </source>
</evidence>
<keyword evidence="7" id="KW-1185">Reference proteome</keyword>
<sequence length="724" mass="84844">MSLSKGRNVLRVVANRNERAQPIILLDPEKAEDPAGNFSREMTNKPRLRSEMRRIPELQFSVENYFSAFVEKDKEKFFEMMILLKREHGSEAEDLIEGCLRKYAFRVANMIHEGQLDLARIRRGLSHDKSLNTYIVKANRERLEVIDDEFEKQLRARFDLMPTESFWPELPGPLPGQLFDDGPELSDFIRVMHHAFTIRKLLDYQDIFKIQELYGALGDNFNGFSSCTYSLYEALLRFIVKSPEFEFHEHLETRLNQFTLNPYTLSEICRGFILSCGFCTNPDSDGKNNGKKTLNPSLQALREQILAELDRPVQIFELDRKTQIKVLDFLFQSLLDIGSYVTDLDYCDADPEARLTDEKKVFRNRRLQRKRLLPFGIDRKKRKYFWITTLPESGIWILEDEGVAYEKWWKISTESDFEILCAQMNPGIPSEAATLKCLEAKKDAIRLSINMAREANSETVSRLINFSDKLKMTIADLASELETGKLCSMRSLTFFGKNLFHAQDFDSIKTHILQLYDSIHKGAVNVRTTKYFYYAYLALNENWKDLIDAAENFSQLHLLVELLNTRICWEKGITNRRCKKCDSRDKKEDKVLCEKCFSVYHWKCLQPTGRKRRTGWICDSCTELKDDDEVENKPIPPPDVVELYQDYFELCDPKLLELMKEVPNSTGRCFQYLTIRKYLRTYKTCLSLKAAIRKFLRLAKQKFEKTKPKALRKMEELYTRLVRY</sequence>
<dbReference type="InterPro" id="IPR011011">
    <property type="entry name" value="Znf_FYVE_PHD"/>
</dbReference>
<dbReference type="Proteomes" id="UP000835052">
    <property type="component" value="Unassembled WGS sequence"/>
</dbReference>
<dbReference type="GO" id="GO:0006974">
    <property type="term" value="P:DNA damage response"/>
    <property type="evidence" value="ECO:0007669"/>
    <property type="project" value="TreeGrafter"/>
</dbReference>
<evidence type="ECO:0000313" key="6">
    <source>
        <dbReference type="EMBL" id="CAD6196944.1"/>
    </source>
</evidence>
<dbReference type="InterPro" id="IPR019787">
    <property type="entry name" value="Znf_PHD-finger"/>
</dbReference>
<evidence type="ECO:0000256" key="3">
    <source>
        <dbReference type="ARBA" id="ARBA00022833"/>
    </source>
</evidence>
<dbReference type="InterPro" id="IPR013083">
    <property type="entry name" value="Znf_RING/FYVE/PHD"/>
</dbReference>
<keyword evidence="2 4" id="KW-0863">Zinc-finger</keyword>
<feature type="domain" description="PHD-type" evidence="5">
    <location>
        <begin position="575"/>
        <end position="624"/>
    </location>
</feature>
<dbReference type="SMART" id="SM00249">
    <property type="entry name" value="PHD"/>
    <property type="match status" value="1"/>
</dbReference>
<dbReference type="PROSITE" id="PS50016">
    <property type="entry name" value="ZF_PHD_2"/>
    <property type="match status" value="1"/>
</dbReference>
<dbReference type="PANTHER" id="PTHR46802">
    <property type="entry name" value="TYROSINE-PROTEIN KINASE BAZ1B"/>
    <property type="match status" value="1"/>
</dbReference>